<dbReference type="AlphaFoldDB" id="A0A396SHR9"/>
<feature type="transmembrane region" description="Helical" evidence="1">
    <location>
        <begin position="342"/>
        <end position="359"/>
    </location>
</feature>
<feature type="transmembrane region" description="Helical" evidence="1">
    <location>
        <begin position="107"/>
        <end position="133"/>
    </location>
</feature>
<evidence type="ECO:0008006" key="4">
    <source>
        <dbReference type="Google" id="ProtNLM"/>
    </source>
</evidence>
<feature type="transmembrane region" description="Helical" evidence="1">
    <location>
        <begin position="7"/>
        <end position="29"/>
    </location>
</feature>
<accession>A0A396SHR9</accession>
<evidence type="ECO:0000313" key="2">
    <source>
        <dbReference type="EMBL" id="RHW31372.1"/>
    </source>
</evidence>
<evidence type="ECO:0000313" key="3">
    <source>
        <dbReference type="Proteomes" id="UP000265692"/>
    </source>
</evidence>
<feature type="transmembrane region" description="Helical" evidence="1">
    <location>
        <begin position="139"/>
        <end position="157"/>
    </location>
</feature>
<gene>
    <name evidence="2" type="ORF">D1B33_17835</name>
</gene>
<feature type="transmembrane region" description="Helical" evidence="1">
    <location>
        <begin position="279"/>
        <end position="297"/>
    </location>
</feature>
<feature type="transmembrane region" description="Helical" evidence="1">
    <location>
        <begin position="235"/>
        <end position="259"/>
    </location>
</feature>
<sequence>MIKNKHFLLIGGSFVAAIMAHTVFIYEMINGTYMVGPNDGLAQMVPFRKMLYEQFKNGDFFYSFQYGLGGGTYQLSFYYYNSIVYFFVFGLVFIFENLSLISTPNVLFWAQVTLYVSIVRLSLIFILTTYVFSYMKIDMRYAFIGAFIYGGSMIYFRHVTYWEFFADAFLWLPLFVLGIEKIFREKKQLTLIAAVALSMFDNFYFAYIHFVFMGIYILLRWLIPLANDEKLNLMQFTLSILLGAGISAVSFIPAAYGYVHNYRPPFDDYISWFDFKDNVLLMSRTYLLPAILVLFLCIKTFYGSKLFRLFASIAILIALSHYIPVIASAFNGFSAPQNRFEYLGYFAVGGAIAAGLMHLSKLSRETIKKASLYTFLIYSFFYVIDDPMRISKLVTLIVSLLLIGIYTILLKRKKTVVIMSTIIMANLVTLFVYNKNLLATGDVSDSTKKFITSVNYDSAEQRALIHRVLEHDDAPFTRLDWMAGNRNNTPMIYGFNGLSAYSSILNENISSFYYRDLEIDMKRESVSRYNSLGNRANLYSLLRGKYIMYKKGTKKNIPFGFSKYMESNNYVIYRNGNTLPFIRTTKNIYSEEAVNHVPIVDREHAMLNGVIVKDPSPSTVKPARSGDLMEHTNIIPVNGTFKNGQLEVEGDQGGIDIKLNRIPVNTKDLYLSFYLKNNDKDAPGFRLTVNDFKTSRKSRQSIYRTKVNNITVRVPKDDTLAIRVPQGTYTLKDFKLFSEDYHALKKEVNKENPEANVKIKNNHINITLQNKNNDLMMTLPIPYEKGWEAHVNGEKQKVQKVNYSFIGIPIQSGENNIKLIFYPPYFRLSILISGISLLLAFVWIRTNRKQRLSKKAS</sequence>
<feature type="transmembrane region" description="Helical" evidence="1">
    <location>
        <begin position="825"/>
        <end position="844"/>
    </location>
</feature>
<keyword evidence="1" id="KW-0812">Transmembrane</keyword>
<feature type="transmembrane region" description="Helical" evidence="1">
    <location>
        <begin position="416"/>
        <end position="433"/>
    </location>
</feature>
<comment type="caution">
    <text evidence="2">The sequence shown here is derived from an EMBL/GenBank/DDBJ whole genome shotgun (WGS) entry which is preliminary data.</text>
</comment>
<dbReference type="RefSeq" id="WP_118877762.1">
    <property type="nucleotide sequence ID" value="NZ_QWEI01000017.1"/>
</dbReference>
<feature type="transmembrane region" description="Helical" evidence="1">
    <location>
        <begin position="309"/>
        <end position="330"/>
    </location>
</feature>
<organism evidence="2 3">
    <name type="scientific">Ureibacillus yapensis</name>
    <dbReference type="NCBI Taxonomy" id="2304605"/>
    <lineage>
        <taxon>Bacteria</taxon>
        <taxon>Bacillati</taxon>
        <taxon>Bacillota</taxon>
        <taxon>Bacilli</taxon>
        <taxon>Bacillales</taxon>
        <taxon>Caryophanaceae</taxon>
        <taxon>Ureibacillus</taxon>
    </lineage>
</organism>
<name>A0A396SHR9_9BACL</name>
<keyword evidence="1" id="KW-1133">Transmembrane helix</keyword>
<dbReference type="InterPro" id="IPR018580">
    <property type="entry name" value="Uncharacterised_YfhO"/>
</dbReference>
<proteinExistence type="predicted"/>
<dbReference type="EMBL" id="QWEI01000017">
    <property type="protein sequence ID" value="RHW31372.1"/>
    <property type="molecule type" value="Genomic_DNA"/>
</dbReference>
<keyword evidence="3" id="KW-1185">Reference proteome</keyword>
<feature type="transmembrane region" description="Helical" evidence="1">
    <location>
        <begin position="390"/>
        <end position="409"/>
    </location>
</feature>
<protein>
    <recommendedName>
        <fullName evidence="4">YfhO family protein</fullName>
    </recommendedName>
</protein>
<feature type="transmembrane region" description="Helical" evidence="1">
    <location>
        <begin position="203"/>
        <end position="223"/>
    </location>
</feature>
<dbReference type="Pfam" id="PF09586">
    <property type="entry name" value="YfhO"/>
    <property type="match status" value="1"/>
</dbReference>
<keyword evidence="1" id="KW-0472">Membrane</keyword>
<dbReference type="PANTHER" id="PTHR38454:SF1">
    <property type="entry name" value="INTEGRAL MEMBRANE PROTEIN"/>
    <property type="match status" value="1"/>
</dbReference>
<dbReference type="PANTHER" id="PTHR38454">
    <property type="entry name" value="INTEGRAL MEMBRANE PROTEIN-RELATED"/>
    <property type="match status" value="1"/>
</dbReference>
<dbReference type="Proteomes" id="UP000265692">
    <property type="component" value="Unassembled WGS sequence"/>
</dbReference>
<dbReference type="OrthoDB" id="9815466at2"/>
<evidence type="ECO:0000256" key="1">
    <source>
        <dbReference type="SAM" id="Phobius"/>
    </source>
</evidence>
<reference evidence="2 3" key="1">
    <citation type="submission" date="2018-08" db="EMBL/GenBank/DDBJ databases">
        <title>Lysinibacillus sp. YLB-03 draft genome sequence.</title>
        <authorList>
            <person name="Yu L."/>
        </authorList>
    </citation>
    <scope>NUCLEOTIDE SEQUENCE [LARGE SCALE GENOMIC DNA]</scope>
    <source>
        <strain evidence="2 3">YLB-03</strain>
    </source>
</reference>
<feature type="transmembrane region" description="Helical" evidence="1">
    <location>
        <begin position="366"/>
        <end position="384"/>
    </location>
</feature>